<feature type="domain" description="FAD dependent oxidoreductase" evidence="6">
    <location>
        <begin position="7"/>
        <end position="359"/>
    </location>
</feature>
<dbReference type="GO" id="GO:0004368">
    <property type="term" value="F:glycerol-3-phosphate dehydrogenase (quinone) activity"/>
    <property type="evidence" value="ECO:0007669"/>
    <property type="project" value="UniProtKB-EC"/>
</dbReference>
<dbReference type="PROSITE" id="PS00978">
    <property type="entry name" value="FAD_G3PDH_2"/>
    <property type="match status" value="1"/>
</dbReference>
<feature type="domain" description="Alpha-glycerophosphate oxidase C-terminal" evidence="7">
    <location>
        <begin position="385"/>
        <end position="487"/>
    </location>
</feature>
<keyword evidence="3" id="KW-0285">Flavoprotein</keyword>
<dbReference type="Gene3D" id="3.30.9.10">
    <property type="entry name" value="D-Amino Acid Oxidase, subunit A, domain 2"/>
    <property type="match status" value="1"/>
</dbReference>
<evidence type="ECO:0000256" key="3">
    <source>
        <dbReference type="ARBA" id="ARBA00022630"/>
    </source>
</evidence>
<evidence type="ECO:0000256" key="1">
    <source>
        <dbReference type="ARBA" id="ARBA00001974"/>
    </source>
</evidence>
<evidence type="ECO:0000313" key="9">
    <source>
        <dbReference type="Proteomes" id="UP001595791"/>
    </source>
</evidence>
<dbReference type="NCBIfam" id="NF008899">
    <property type="entry name" value="PRK12266.1"/>
    <property type="match status" value="1"/>
</dbReference>
<dbReference type="Gene3D" id="3.50.50.60">
    <property type="entry name" value="FAD/NAD(P)-binding domain"/>
    <property type="match status" value="1"/>
</dbReference>
<dbReference type="InterPro" id="IPR038299">
    <property type="entry name" value="DAO_C_sf"/>
</dbReference>
<keyword evidence="5 8" id="KW-0560">Oxidoreductase</keyword>
<dbReference type="PANTHER" id="PTHR11985:SF15">
    <property type="entry name" value="GLYCEROL-3-PHOSPHATE DEHYDROGENASE, MITOCHONDRIAL"/>
    <property type="match status" value="1"/>
</dbReference>
<dbReference type="InterPro" id="IPR006076">
    <property type="entry name" value="FAD-dep_OxRdtase"/>
</dbReference>
<gene>
    <name evidence="8" type="primary">glpD</name>
    <name evidence="8" type="ORF">ACFOW7_13250</name>
</gene>
<dbReference type="PANTHER" id="PTHR11985">
    <property type="entry name" value="GLYCEROL-3-PHOSPHATE DEHYDROGENASE"/>
    <property type="match status" value="1"/>
</dbReference>
<keyword evidence="4" id="KW-0274">FAD</keyword>
<dbReference type="Gene3D" id="1.10.8.870">
    <property type="entry name" value="Alpha-glycerophosphate oxidase, cap domain"/>
    <property type="match status" value="1"/>
</dbReference>
<evidence type="ECO:0000256" key="4">
    <source>
        <dbReference type="ARBA" id="ARBA00022827"/>
    </source>
</evidence>
<dbReference type="EC" id="1.1.5.3" evidence="8"/>
<dbReference type="InterPro" id="IPR000447">
    <property type="entry name" value="G3P_DH_FAD-dep"/>
</dbReference>
<reference evidence="9" key="1">
    <citation type="journal article" date="2019" name="Int. J. Syst. Evol. Microbiol.">
        <title>The Global Catalogue of Microorganisms (GCM) 10K type strain sequencing project: providing services to taxonomists for standard genome sequencing and annotation.</title>
        <authorList>
            <consortium name="The Broad Institute Genomics Platform"/>
            <consortium name="The Broad Institute Genome Sequencing Center for Infectious Disease"/>
            <person name="Wu L."/>
            <person name="Ma J."/>
        </authorList>
    </citation>
    <scope>NUCLEOTIDE SEQUENCE [LARGE SCALE GENOMIC DNA]</scope>
    <source>
        <strain evidence="9">LMG 29894</strain>
    </source>
</reference>
<proteinExistence type="inferred from homology"/>
<sequence>MTDDVYDLLVVGGGINGVGIANHAAQAGQKVLLVEQDDLAAATSSASSKLIHGGLRYLEHYEFRLVREALGEREVLLEMAPHLVRPMTFVLPHHPGLRPTWLIRLGLFFYDHLGGRRRLPGSHGLNLRRHPYGEPLQPQFRRGFSYADCWVDDARLVVANALQLRELGGEVLTRTRLDTAWRDADGWWAELAGPTEARRVRAKVLVNAAGPWVEQLLKQRLQLGARDAVRLVKGSHIVVPRLHEGQQAYILQHADNRIVFVLPYENDYSLIGTTDVPYDGDPRRAAIEQDEVAYLCELVSEYFARPVQPSDVVWHYAGVRPLYDDQSDDPSAVTRDYVLRLDRDGAPVLSVFGGKLTTYRQLALAALLELQPFLPLQPLAAKPPPLPGGDLPEADFEAFLTTVRQRYAALDPALLGRLARQFGSRIDRVLDGVSETADLGQHYGAGLYQCELDYLVAQEWATSADDVLWRRTKRGLHMTAAQRAAVARWFNER</sequence>
<dbReference type="EMBL" id="JBHSBU010000001">
    <property type="protein sequence ID" value="MFC4160306.1"/>
    <property type="molecule type" value="Genomic_DNA"/>
</dbReference>
<name>A0ABV8MTK7_9NEIS</name>
<accession>A0ABV8MTK7</accession>
<dbReference type="Pfam" id="PF16901">
    <property type="entry name" value="DAO_C"/>
    <property type="match status" value="1"/>
</dbReference>
<comment type="similarity">
    <text evidence="2">Belongs to the FAD-dependent glycerol-3-phosphate dehydrogenase family.</text>
</comment>
<dbReference type="Gene3D" id="6.10.250.1890">
    <property type="match status" value="1"/>
</dbReference>
<evidence type="ECO:0000256" key="5">
    <source>
        <dbReference type="ARBA" id="ARBA00023002"/>
    </source>
</evidence>
<dbReference type="InterPro" id="IPR031656">
    <property type="entry name" value="DAO_C"/>
</dbReference>
<comment type="cofactor">
    <cofactor evidence="1">
        <name>FAD</name>
        <dbReference type="ChEBI" id="CHEBI:57692"/>
    </cofactor>
</comment>
<evidence type="ECO:0000259" key="7">
    <source>
        <dbReference type="Pfam" id="PF16901"/>
    </source>
</evidence>
<evidence type="ECO:0000256" key="2">
    <source>
        <dbReference type="ARBA" id="ARBA00007330"/>
    </source>
</evidence>
<protein>
    <submittedName>
        <fullName evidence="8">Glycerol-3-phosphate dehydrogenase</fullName>
        <ecNumber evidence="8">1.1.5.3</ecNumber>
    </submittedName>
</protein>
<dbReference type="SUPFAM" id="SSF51905">
    <property type="entry name" value="FAD/NAD(P)-binding domain"/>
    <property type="match status" value="1"/>
</dbReference>
<comment type="caution">
    <text evidence="8">The sequence shown here is derived from an EMBL/GenBank/DDBJ whole genome shotgun (WGS) entry which is preliminary data.</text>
</comment>
<evidence type="ECO:0000313" key="8">
    <source>
        <dbReference type="EMBL" id="MFC4160306.1"/>
    </source>
</evidence>
<evidence type="ECO:0000259" key="6">
    <source>
        <dbReference type="Pfam" id="PF01266"/>
    </source>
</evidence>
<organism evidence="8 9">
    <name type="scientific">Chitinimonas lacunae</name>
    <dbReference type="NCBI Taxonomy" id="1963018"/>
    <lineage>
        <taxon>Bacteria</taxon>
        <taxon>Pseudomonadati</taxon>
        <taxon>Pseudomonadota</taxon>
        <taxon>Betaproteobacteria</taxon>
        <taxon>Neisseriales</taxon>
        <taxon>Chitinibacteraceae</taxon>
        <taxon>Chitinimonas</taxon>
    </lineage>
</organism>
<dbReference type="Pfam" id="PF01266">
    <property type="entry name" value="DAO"/>
    <property type="match status" value="1"/>
</dbReference>
<keyword evidence="9" id="KW-1185">Reference proteome</keyword>
<dbReference type="NCBIfam" id="NF009906">
    <property type="entry name" value="PRK13369.1"/>
    <property type="match status" value="1"/>
</dbReference>
<dbReference type="InterPro" id="IPR036188">
    <property type="entry name" value="FAD/NAD-bd_sf"/>
</dbReference>
<dbReference type="RefSeq" id="WP_378164996.1">
    <property type="nucleotide sequence ID" value="NZ_JBHSBU010000001.1"/>
</dbReference>
<dbReference type="PRINTS" id="PR01001">
    <property type="entry name" value="FADG3PDH"/>
</dbReference>
<dbReference type="Proteomes" id="UP001595791">
    <property type="component" value="Unassembled WGS sequence"/>
</dbReference>